<reference evidence="4 5" key="1">
    <citation type="submission" date="2018-02" db="EMBL/GenBank/DDBJ databases">
        <authorList>
            <person name="Cohen D.B."/>
            <person name="Kent A.D."/>
        </authorList>
    </citation>
    <scope>NUCLEOTIDE SEQUENCE [LARGE SCALE GENOMIC DNA]</scope>
    <source>
        <strain evidence="4">1</strain>
    </source>
</reference>
<feature type="compositionally biased region" description="Basic residues" evidence="2">
    <location>
        <begin position="557"/>
        <end position="568"/>
    </location>
</feature>
<dbReference type="PROSITE" id="PS50966">
    <property type="entry name" value="ZF_SWIM"/>
    <property type="match status" value="1"/>
</dbReference>
<keyword evidence="1" id="KW-0862">Zinc</keyword>
<evidence type="ECO:0000313" key="4">
    <source>
        <dbReference type="EMBL" id="SPD88299.1"/>
    </source>
</evidence>
<keyword evidence="1" id="KW-0479">Metal-binding</keyword>
<dbReference type="AlphaFoldDB" id="A0A2N9JLP9"/>
<keyword evidence="1" id="KW-0863">Zinc-finger</keyword>
<evidence type="ECO:0000259" key="3">
    <source>
        <dbReference type="PROSITE" id="PS50966"/>
    </source>
</evidence>
<organism evidence="4 5">
    <name type="scientific">Micropruina glycogenica</name>
    <dbReference type="NCBI Taxonomy" id="75385"/>
    <lineage>
        <taxon>Bacteria</taxon>
        <taxon>Bacillati</taxon>
        <taxon>Actinomycetota</taxon>
        <taxon>Actinomycetes</taxon>
        <taxon>Propionibacteriales</taxon>
        <taxon>Nocardioidaceae</taxon>
        <taxon>Micropruina</taxon>
    </lineage>
</organism>
<evidence type="ECO:0000256" key="1">
    <source>
        <dbReference type="PROSITE-ProRule" id="PRU00325"/>
    </source>
</evidence>
<dbReference type="OrthoDB" id="3369460at2"/>
<dbReference type="Proteomes" id="UP000238164">
    <property type="component" value="Chromosome 1"/>
</dbReference>
<evidence type="ECO:0000256" key="2">
    <source>
        <dbReference type="SAM" id="MobiDB-lite"/>
    </source>
</evidence>
<dbReference type="GO" id="GO:0008270">
    <property type="term" value="F:zinc ion binding"/>
    <property type="evidence" value="ECO:0007669"/>
    <property type="project" value="UniProtKB-KW"/>
</dbReference>
<dbReference type="InterPro" id="IPR007527">
    <property type="entry name" value="Znf_SWIM"/>
</dbReference>
<feature type="domain" description="SWIM-type" evidence="3">
    <location>
        <begin position="56"/>
        <end position="89"/>
    </location>
</feature>
<sequence length="667" mass="70195">MTPAWLATYADLDDDALATLANKGLVRRGHKEAERIELVEAGEPSVLLRYTGMPGAEVRLLPGSPRRATCSCPVAGVCVHIVAACVWARGPVIRANDAVIPADAGISPDACRPSLPADVLAELLALDPAAVNRQAGVAAVRKLAAAPPAGPTSIEQRPGSLRISWADSPEIVAVPGGGFAGMLTSGTHSDVAERAWRLEALVRLFTENGRPWVWPEHAPDVVQPGQREAMHQAVEATESLLRLGLSRLGSDGVDRLPAAAQRARLEALPLLGAVLTRAAGRAARIAARADDTTERDLLDVLARAWALATALAAANAPLPTHLLGGTRGPGDDADTGVLVPLSVRWWTGSSGSRGLTLTVWDRTNARLETATTGRAAGADPGFARSWTTPLLWGASAETLAAGPFTLQGAERRDDGTLSATTRTRVRAESAFSTAPVDLDAFAESVNGGGGARGLAFLPPPAQVRLVVPRRLLGVGEPELDEINQELVWPITDRSGVRHPVRFDATGAEQDVIGWVLHDGLPVHAVVLDEHDHLLSLFVTHQGTQRLISPTLTPAERKPRRGWLARKPKPQQPRAYTGASGQVVGPIGQLADAVLDVCEALASTGRPALSPRQRDTLQQRARQVGDLGLGALADAVGALLAEPTPANVLRATLVADRTRTLAGLTTPR</sequence>
<dbReference type="RefSeq" id="WP_105186839.1">
    <property type="nucleotide sequence ID" value="NZ_BAAAGO010000001.1"/>
</dbReference>
<feature type="region of interest" description="Disordered" evidence="2">
    <location>
        <begin position="553"/>
        <end position="578"/>
    </location>
</feature>
<dbReference type="KEGG" id="mgg:MPLG2_3269"/>
<keyword evidence="5" id="KW-1185">Reference proteome</keyword>
<gene>
    <name evidence="4" type="ORF">MPLG2_3269</name>
</gene>
<evidence type="ECO:0000313" key="5">
    <source>
        <dbReference type="Proteomes" id="UP000238164"/>
    </source>
</evidence>
<name>A0A2N9JLP9_9ACTN</name>
<accession>A0A2N9JLP9</accession>
<dbReference type="EMBL" id="LT985188">
    <property type="protein sequence ID" value="SPD88299.1"/>
    <property type="molecule type" value="Genomic_DNA"/>
</dbReference>
<proteinExistence type="predicted"/>
<protein>
    <recommendedName>
        <fullName evidence="3">SWIM-type domain-containing protein</fullName>
    </recommendedName>
</protein>